<evidence type="ECO:0000256" key="2">
    <source>
        <dbReference type="ARBA" id="ARBA00008639"/>
    </source>
</evidence>
<comment type="cofactor">
    <cofactor evidence="1">
        <name>pyridoxal 5'-phosphate</name>
        <dbReference type="ChEBI" id="CHEBI:597326"/>
    </cofactor>
</comment>
<proteinExistence type="inferred from homology"/>
<dbReference type="PANTHER" id="PTHR43780:SF2">
    <property type="entry name" value="1-AMINOCYCLOPROPANE-1-CARBOXYLATE DEAMINASE-RELATED"/>
    <property type="match status" value="1"/>
</dbReference>
<comment type="caution">
    <text evidence="7">The sequence shown here is derived from an EMBL/GenBank/DDBJ whole genome shotgun (WGS) entry which is preliminary data.</text>
</comment>
<evidence type="ECO:0000256" key="1">
    <source>
        <dbReference type="ARBA" id="ARBA00001933"/>
    </source>
</evidence>
<dbReference type="RefSeq" id="WP_105247196.1">
    <property type="nucleotide sequence ID" value="NZ_PSZM01000041.1"/>
</dbReference>
<dbReference type="OrthoDB" id="9801249at2"/>
<dbReference type="Gene3D" id="3.40.50.1100">
    <property type="match status" value="2"/>
</dbReference>
<dbReference type="AlphaFoldDB" id="A0A2S8AA09"/>
<evidence type="ECO:0000256" key="4">
    <source>
        <dbReference type="PIRSR" id="PIRSR006278-1"/>
    </source>
</evidence>
<evidence type="ECO:0000259" key="6">
    <source>
        <dbReference type="Pfam" id="PF00291"/>
    </source>
</evidence>
<evidence type="ECO:0000256" key="3">
    <source>
        <dbReference type="ARBA" id="ARBA00022898"/>
    </source>
</evidence>
<keyword evidence="3 5" id="KW-0663">Pyridoxal phosphate</keyword>
<dbReference type="GO" id="GO:0019148">
    <property type="term" value="F:D-cysteine desulfhydrase activity"/>
    <property type="evidence" value="ECO:0007669"/>
    <property type="project" value="TreeGrafter"/>
</dbReference>
<feature type="domain" description="Tryptophan synthase beta chain-like PALP" evidence="6">
    <location>
        <begin position="16"/>
        <end position="280"/>
    </location>
</feature>
<dbReference type="InterPro" id="IPR027278">
    <property type="entry name" value="ACCD_DCysDesulf"/>
</dbReference>
<feature type="modified residue" description="N6-(pyridoxal phosphate)lysine" evidence="5">
    <location>
        <position position="36"/>
    </location>
</feature>
<name>A0A2S8AA09_9FLAO</name>
<accession>A0A2S8AA09</accession>
<evidence type="ECO:0000313" key="8">
    <source>
        <dbReference type="Proteomes" id="UP000238042"/>
    </source>
</evidence>
<dbReference type="PIRSF" id="PIRSF006278">
    <property type="entry name" value="ACCD_DCysDesulf"/>
    <property type="match status" value="1"/>
</dbReference>
<dbReference type="PANTHER" id="PTHR43780">
    <property type="entry name" value="1-AMINOCYCLOPROPANE-1-CARBOXYLATE DEAMINASE-RELATED"/>
    <property type="match status" value="1"/>
</dbReference>
<reference evidence="7 8" key="1">
    <citation type="submission" date="2018-02" db="EMBL/GenBank/DDBJ databases">
        <title>Genome sequences of Apibacter spp., gut symbionts of Asian honey bees.</title>
        <authorList>
            <person name="Kwong W.K."/>
            <person name="Steele M.I."/>
            <person name="Moran N.A."/>
        </authorList>
    </citation>
    <scope>NUCLEOTIDE SEQUENCE [LARGE SCALE GENOMIC DNA]</scope>
    <source>
        <strain evidence="8">wkB301</strain>
    </source>
</reference>
<feature type="active site" description="Nucleophile" evidence="4">
    <location>
        <position position="63"/>
    </location>
</feature>
<keyword evidence="8" id="KW-1185">Reference proteome</keyword>
<dbReference type="Proteomes" id="UP000238042">
    <property type="component" value="Unassembled WGS sequence"/>
</dbReference>
<dbReference type="InterPro" id="IPR036052">
    <property type="entry name" value="TrpB-like_PALP_sf"/>
</dbReference>
<dbReference type="InterPro" id="IPR001926">
    <property type="entry name" value="TrpB-like_PALP"/>
</dbReference>
<sequence length="302" mass="34346">MSQVFIQPFQFPDLKTEQPLYIKREDLVHPIISGNKFWKLKYNLQKAKELQKTTLVTFGGAMSNHIVATAAAGKENNFKTIGIIRGEEIQNKWKDNLSLQEAYSLGMNFYFVPRKEYRLKERSKYIQEILKTIHNYYLVPEGGTNLLAVKGVSELLTEETKKFDIITTAVGTGGTISGLSVGALPHQHIIGFPALKNAQFLVKEILKLTEKENFNLNLAYHFGGYAKITLELIEFINDFYLLNHIPLDPVYTGKMMFGLREMLRKGEIPSQKKVLAIHTGGLQGIKEMNKLLTKKNIKNIII</sequence>
<dbReference type="EMBL" id="PSZM01000041">
    <property type="protein sequence ID" value="PQL91306.1"/>
    <property type="molecule type" value="Genomic_DNA"/>
</dbReference>
<evidence type="ECO:0000313" key="7">
    <source>
        <dbReference type="EMBL" id="PQL91306.1"/>
    </source>
</evidence>
<protein>
    <submittedName>
        <fullName evidence="7">1-aminocyclopropane-1-carboxylate deaminase</fullName>
    </submittedName>
</protein>
<gene>
    <name evidence="7" type="ORF">C4S77_08585</name>
</gene>
<comment type="similarity">
    <text evidence="2">Belongs to the ACC deaminase/D-cysteine desulfhydrase family.</text>
</comment>
<organism evidence="7 8">
    <name type="scientific">Apibacter adventoris</name>
    <dbReference type="NCBI Taxonomy" id="1679466"/>
    <lineage>
        <taxon>Bacteria</taxon>
        <taxon>Pseudomonadati</taxon>
        <taxon>Bacteroidota</taxon>
        <taxon>Flavobacteriia</taxon>
        <taxon>Flavobacteriales</taxon>
        <taxon>Weeksellaceae</taxon>
        <taxon>Apibacter</taxon>
    </lineage>
</organism>
<dbReference type="SUPFAM" id="SSF53686">
    <property type="entry name" value="Tryptophan synthase beta subunit-like PLP-dependent enzymes"/>
    <property type="match status" value="1"/>
</dbReference>
<dbReference type="Pfam" id="PF00291">
    <property type="entry name" value="PALP"/>
    <property type="match status" value="1"/>
</dbReference>
<evidence type="ECO:0000256" key="5">
    <source>
        <dbReference type="PIRSR" id="PIRSR006278-2"/>
    </source>
</evidence>